<comment type="caution">
    <text evidence="6">The sequence shown here is derived from an EMBL/GenBank/DDBJ whole genome shotgun (WGS) entry which is preliminary data.</text>
</comment>
<dbReference type="InterPro" id="IPR001387">
    <property type="entry name" value="Cro/C1-type_HTH"/>
</dbReference>
<gene>
    <name evidence="6" type="ORF">WMW72_27385</name>
</gene>
<keyword evidence="3" id="KW-1133">Transmembrane helix</keyword>
<dbReference type="PROSITE" id="PS50943">
    <property type="entry name" value="HTH_CROC1"/>
    <property type="match status" value="1"/>
</dbReference>
<comment type="subcellular location">
    <subcellularLocation>
        <location evidence="1">Endomembrane system</location>
        <topology evidence="1">Multi-pass membrane protein</topology>
    </subcellularLocation>
</comment>
<dbReference type="SUPFAM" id="SSF47413">
    <property type="entry name" value="lambda repressor-like DNA-binding domains"/>
    <property type="match status" value="1"/>
</dbReference>
<evidence type="ECO:0000259" key="5">
    <source>
        <dbReference type="PROSITE" id="PS50943"/>
    </source>
</evidence>
<dbReference type="SMART" id="SM00530">
    <property type="entry name" value="HTH_XRE"/>
    <property type="match status" value="1"/>
</dbReference>
<evidence type="ECO:0000256" key="3">
    <source>
        <dbReference type="ARBA" id="ARBA00022989"/>
    </source>
</evidence>
<evidence type="ECO:0000313" key="7">
    <source>
        <dbReference type="Proteomes" id="UP001469365"/>
    </source>
</evidence>
<evidence type="ECO:0000313" key="6">
    <source>
        <dbReference type="EMBL" id="MEK8131634.1"/>
    </source>
</evidence>
<feature type="domain" description="HTH cro/C1-type" evidence="5">
    <location>
        <begin position="13"/>
        <end position="67"/>
    </location>
</feature>
<dbReference type="EMBL" id="JBBPCC010000022">
    <property type="protein sequence ID" value="MEK8131634.1"/>
    <property type="molecule type" value="Genomic_DNA"/>
</dbReference>
<organism evidence="6 7">
    <name type="scientific">Paenibacillus filicis</name>
    <dbReference type="NCBI Taxonomy" id="669464"/>
    <lineage>
        <taxon>Bacteria</taxon>
        <taxon>Bacillati</taxon>
        <taxon>Bacillota</taxon>
        <taxon>Bacilli</taxon>
        <taxon>Bacillales</taxon>
        <taxon>Paenibacillaceae</taxon>
        <taxon>Paenibacillus</taxon>
    </lineage>
</organism>
<evidence type="ECO:0000256" key="1">
    <source>
        <dbReference type="ARBA" id="ARBA00004127"/>
    </source>
</evidence>
<dbReference type="RefSeq" id="WP_341418767.1">
    <property type="nucleotide sequence ID" value="NZ_JBBPCC010000022.1"/>
</dbReference>
<keyword evidence="7" id="KW-1185">Reference proteome</keyword>
<dbReference type="InterPro" id="IPR010652">
    <property type="entry name" value="DUF1232"/>
</dbReference>
<evidence type="ECO:0000256" key="4">
    <source>
        <dbReference type="ARBA" id="ARBA00023136"/>
    </source>
</evidence>
<keyword evidence="2" id="KW-0812">Transmembrane</keyword>
<name>A0ABU9DRX7_9BACL</name>
<dbReference type="InterPro" id="IPR010982">
    <property type="entry name" value="Lambda_DNA-bd_dom_sf"/>
</dbReference>
<proteinExistence type="predicted"/>
<accession>A0ABU9DRX7</accession>
<dbReference type="Proteomes" id="UP001469365">
    <property type="component" value="Unassembled WGS sequence"/>
</dbReference>
<protein>
    <submittedName>
        <fullName evidence="6">Helix-turn-helix domain-containing protein</fullName>
    </submittedName>
</protein>
<dbReference type="CDD" id="cd00093">
    <property type="entry name" value="HTH_XRE"/>
    <property type="match status" value="1"/>
</dbReference>
<evidence type="ECO:0000256" key="2">
    <source>
        <dbReference type="ARBA" id="ARBA00022692"/>
    </source>
</evidence>
<dbReference type="Pfam" id="PF06803">
    <property type="entry name" value="DUF1232"/>
    <property type="match status" value="1"/>
</dbReference>
<reference evidence="6 7" key="1">
    <citation type="submission" date="2024-04" db="EMBL/GenBank/DDBJ databases">
        <title>draft genome sequnece of Paenibacillus filicis.</title>
        <authorList>
            <person name="Kim D.-U."/>
        </authorList>
    </citation>
    <scope>NUCLEOTIDE SEQUENCE [LARGE SCALE GENOMIC DNA]</scope>
    <source>
        <strain evidence="6 7">KACC14197</strain>
    </source>
</reference>
<sequence>MGTEKENRLGDVLKALLKERSLSMRKLAAITGIDTATISRIANGKQPASTEYLQMFAVALDVPVKRLLEATGLELSLGESRSDIHLSVESIQEILAASNLFDQHNTLQRIEQELEKYERYAQTEEGQRLILEGFETKIQQVDGMGPFITHLKEMYERFSAEPIQLRERAILGSALLYFILSADIIPDYVFPIGYLDDALAVKLALQRLSLLQVEQHPEME</sequence>
<dbReference type="Gene3D" id="1.10.260.40">
    <property type="entry name" value="lambda repressor-like DNA-binding domains"/>
    <property type="match status" value="1"/>
</dbReference>
<keyword evidence="4" id="KW-0472">Membrane</keyword>
<dbReference type="Pfam" id="PF01381">
    <property type="entry name" value="HTH_3"/>
    <property type="match status" value="1"/>
</dbReference>